<dbReference type="Proteomes" id="UP000681794">
    <property type="component" value="Chromosome"/>
</dbReference>
<dbReference type="EMBL" id="CP076544">
    <property type="protein sequence ID" value="QWS32741.1"/>
    <property type="molecule type" value="Genomic_DNA"/>
</dbReference>
<accession>A0ACD1E1L1</accession>
<evidence type="ECO:0000313" key="1">
    <source>
        <dbReference type="EMBL" id="QWS32741.1"/>
    </source>
</evidence>
<name>A0ACD1E1L1_9MICO</name>
<proteinExistence type="predicted"/>
<keyword evidence="2" id="KW-1185">Reference proteome</keyword>
<organism evidence="1 2">
    <name type="scientific">Curtobacterium aetherium</name>
    <dbReference type="NCBI Taxonomy" id="2841594"/>
    <lineage>
        <taxon>Bacteria</taxon>
        <taxon>Bacillati</taxon>
        <taxon>Actinomycetota</taxon>
        <taxon>Actinomycetes</taxon>
        <taxon>Micrococcales</taxon>
        <taxon>Microbacteriaceae</taxon>
        <taxon>Curtobacterium</taxon>
    </lineage>
</organism>
<protein>
    <submittedName>
        <fullName evidence="1">Uncharacterized protein</fullName>
    </submittedName>
</protein>
<gene>
    <name evidence="1" type="ORF">KM842_10685</name>
</gene>
<evidence type="ECO:0000313" key="2">
    <source>
        <dbReference type="Proteomes" id="UP000681794"/>
    </source>
</evidence>
<sequence>MRSRIPSRLLVTAVTATSLVLAAATPTWAGTTRPATVDAIHGPAASSAAGRPVASTGPASPTPSATSSAPDSAPPASPASPAALATPASAAPRPDEDPDREARLTSDPEPADRPGGSTHAATDAEVGLAVEVAKDGTGPFTPQDGPGADADAENGIVRTLDAITYRVTMNSTGGSSEHERFTLTAPTGTSWAAVPGRCDGAGSRISGQDLVCDLGTVAEGHAIAVPAVLDVSGDLRNGDELRVTGVGTADGADAPVSATSPRTTVSAAARYNLSKNVLASTMRTDVRGPGGAKGIQLVYPLAVDWQPIVPGQGLLGFEKAHGPMTFTDDVSQLLGDLPSGARLWNGDRPACGPNTAEVPGFGGLPAGTGGGDRGVADSGTIRCEQDAPGQDVDVTITGTVTDATKMPTENKYGGPIAGGRVGYVVTGYISFWMPTPPAGTNVRSVNRCTPLQVSSTIGAPNFPGGTEPTVDNVSERSIVEFAPGSGGKRLYRVVGDGTAVRPGSARLGDPWTTPGAALRSEVSMHNPGLSRYQDAVLCDTFDRATQRLTEGIGASAAARVTGLSGARVEYAAYEMTSPSDGQQRSCDDSDGPWYDAPDAVPGGIGAVGAVRAVGDLTGGGDAVLHAWVTVADAPDGTRALDFGHLSFGVGHPGWVHDPADPALGVGVLTDSVVITEDLARVAKKIVDRGHDAQDTPDRTSSVVPGESLEYALYPTLTNGNTKGRPTTLTVRDTLPLHTTYVLDSASQTPVIDSVEDPDGGHHQQLRWTFHDVQPNADVAPITYRLRVSSAAPAGPIENAVEVASPADRSDTQYRRAERAVQVIAGGGVGVQESAVDPVVVAGDRLAWRLDYTNTSSEPVHGVDLIDVLPDRTDPDDGSFHGRTTLAGPVAVDPAAGESVTYTAAVPDAVSLDGQDASNQPGGATTWCPESAFGSPGCPSSLGDVTASRITRTAAVGVGDTVTHELALATEGERDGDEYANRFGLRVADLALPVRSNRASIRVVAGAIGDRVWTDEDGDGLQESGEPGLGDVAVRLTGTDDEGTAVDRTTTSDPDGTYRFDTLRPGEYVTTFTAPDGRAFTRALVGDDRAVDSDASEDGTSGTVTLGRETTAEGVLDHVDRTSTVDAGVLPGDDTTDPGDGGPDGPGDGGPDGPGEPGASGGSGTPGGSTGTGGPGVDRPGERPSGSSAHGSHGSTWSGTVGAPARRGDLAFTGAEGLSALLGGALLLLGLGVAVIVVRRRRVRR</sequence>
<reference evidence="1" key="1">
    <citation type="submission" date="2021-06" db="EMBL/GenBank/DDBJ databases">
        <authorList>
            <person name="Ellington A.J."/>
            <person name="Bryan N.C."/>
            <person name="Christner B.C."/>
            <person name="Reisch C.R."/>
        </authorList>
    </citation>
    <scope>NUCLEOTIDE SEQUENCE</scope>
    <source>
        <strain evidence="1">L6-1</strain>
    </source>
</reference>